<gene>
    <name evidence="2" type="ORF">A3J46_02150</name>
</gene>
<dbReference type="CDD" id="cd23763">
    <property type="entry name" value="ASKHA_ATPase_ROK"/>
    <property type="match status" value="1"/>
</dbReference>
<comment type="caution">
    <text evidence="2">The sequence shown here is derived from an EMBL/GenBank/DDBJ whole genome shotgun (WGS) entry which is preliminary data.</text>
</comment>
<dbReference type="PANTHER" id="PTHR18964:SF149">
    <property type="entry name" value="BIFUNCTIONAL UDP-N-ACETYLGLUCOSAMINE 2-EPIMERASE_N-ACETYLMANNOSAMINE KINASE"/>
    <property type="match status" value="1"/>
</dbReference>
<proteinExistence type="inferred from homology"/>
<dbReference type="Gene3D" id="3.30.420.40">
    <property type="match status" value="2"/>
</dbReference>
<evidence type="ECO:0008006" key="4">
    <source>
        <dbReference type="Google" id="ProtNLM"/>
    </source>
</evidence>
<dbReference type="GO" id="GO:0008761">
    <property type="term" value="F:UDP-N-acetylglucosamine 2-epimerase activity"/>
    <property type="evidence" value="ECO:0007669"/>
    <property type="project" value="TreeGrafter"/>
</dbReference>
<name>A0A1F8FB23_9BACT</name>
<evidence type="ECO:0000313" key="3">
    <source>
        <dbReference type="Proteomes" id="UP000177167"/>
    </source>
</evidence>
<dbReference type="PANTHER" id="PTHR18964">
    <property type="entry name" value="ROK (REPRESSOR, ORF, KINASE) FAMILY"/>
    <property type="match status" value="1"/>
</dbReference>
<dbReference type="AlphaFoldDB" id="A0A1F8FB23"/>
<dbReference type="InterPro" id="IPR000600">
    <property type="entry name" value="ROK"/>
</dbReference>
<protein>
    <recommendedName>
        <fullName evidence="4">ROK family protein</fullName>
    </recommendedName>
</protein>
<dbReference type="InterPro" id="IPR043129">
    <property type="entry name" value="ATPase_NBD"/>
</dbReference>
<comment type="similarity">
    <text evidence="1">Belongs to the ROK (NagC/XylR) family.</text>
</comment>
<dbReference type="EMBL" id="MGJP01000008">
    <property type="protein sequence ID" value="OGN10394.1"/>
    <property type="molecule type" value="Genomic_DNA"/>
</dbReference>
<sequence>MELYLGIDLGGSGIRASIYDQTGQKQFSLEDKRFSLEPDGIDIVRFVSDFVRQALQISSSVVSFGLGSPGPLDYKKGVIESPPNLPKVRNAPVIQTLSELCPEVQGFLVNDADAALFGEYSWGAARGFRNVVGVFAGTGVGSSVMSRGILQRGKGKGAEWGHHTIMGYGSRPIRKCSCGNMNCWEAFVGTSGLGETYCEVFGLKYSVPPQQPAQQLRNLTKRSDKKWDQILHIYSMNLAIGLRNIVCVHHPECIVLGGGIILGNENLYNEVVEKLSFISGPMSSMFEGLVIKTCELEQPGVAGAAAYAIRQYERLRAEGL</sequence>
<dbReference type="Pfam" id="PF00480">
    <property type="entry name" value="ROK"/>
    <property type="match status" value="1"/>
</dbReference>
<dbReference type="GO" id="GO:0009384">
    <property type="term" value="F:N-acylmannosamine kinase activity"/>
    <property type="evidence" value="ECO:0007669"/>
    <property type="project" value="TreeGrafter"/>
</dbReference>
<dbReference type="Proteomes" id="UP000177167">
    <property type="component" value="Unassembled WGS sequence"/>
</dbReference>
<organism evidence="2 3">
    <name type="scientific">Candidatus Yanofskybacteria bacterium RIFCSPHIGHO2_02_FULL_41_11</name>
    <dbReference type="NCBI Taxonomy" id="1802675"/>
    <lineage>
        <taxon>Bacteria</taxon>
        <taxon>Candidatus Yanofskyibacteriota</taxon>
    </lineage>
</organism>
<evidence type="ECO:0000313" key="2">
    <source>
        <dbReference type="EMBL" id="OGN10394.1"/>
    </source>
</evidence>
<reference evidence="2 3" key="1">
    <citation type="journal article" date="2016" name="Nat. Commun.">
        <title>Thousands of microbial genomes shed light on interconnected biogeochemical processes in an aquifer system.</title>
        <authorList>
            <person name="Anantharaman K."/>
            <person name="Brown C.T."/>
            <person name="Hug L.A."/>
            <person name="Sharon I."/>
            <person name="Castelle C.J."/>
            <person name="Probst A.J."/>
            <person name="Thomas B.C."/>
            <person name="Singh A."/>
            <person name="Wilkins M.J."/>
            <person name="Karaoz U."/>
            <person name="Brodie E.L."/>
            <person name="Williams K.H."/>
            <person name="Hubbard S.S."/>
            <person name="Banfield J.F."/>
        </authorList>
    </citation>
    <scope>NUCLEOTIDE SEQUENCE [LARGE SCALE GENOMIC DNA]</scope>
</reference>
<dbReference type="SUPFAM" id="SSF53067">
    <property type="entry name" value="Actin-like ATPase domain"/>
    <property type="match status" value="1"/>
</dbReference>
<evidence type="ECO:0000256" key="1">
    <source>
        <dbReference type="ARBA" id="ARBA00006479"/>
    </source>
</evidence>
<accession>A0A1F8FB23</accession>